<organism evidence="3 4">
    <name type="scientific">Caenorhabditis japonica</name>
    <dbReference type="NCBI Taxonomy" id="281687"/>
    <lineage>
        <taxon>Eukaryota</taxon>
        <taxon>Metazoa</taxon>
        <taxon>Ecdysozoa</taxon>
        <taxon>Nematoda</taxon>
        <taxon>Chromadorea</taxon>
        <taxon>Rhabditida</taxon>
        <taxon>Rhabditina</taxon>
        <taxon>Rhabditomorpha</taxon>
        <taxon>Rhabditoidea</taxon>
        <taxon>Rhabditidae</taxon>
        <taxon>Peloderinae</taxon>
        <taxon>Caenorhabditis</taxon>
    </lineage>
</organism>
<keyword evidence="4" id="KW-1185">Reference proteome</keyword>
<feature type="domain" description="DUF5641" evidence="2">
    <location>
        <begin position="41"/>
        <end position="130"/>
    </location>
</feature>
<feature type="region of interest" description="Disordered" evidence="1">
    <location>
        <begin position="142"/>
        <end position="212"/>
    </location>
</feature>
<evidence type="ECO:0000259" key="2">
    <source>
        <dbReference type="Pfam" id="PF18701"/>
    </source>
</evidence>
<name>A0A8R1IB83_CAEJA</name>
<dbReference type="EnsemblMetazoa" id="CJA19299.1">
    <property type="protein sequence ID" value="CJA19299.1"/>
    <property type="gene ID" value="WBGene00138503"/>
</dbReference>
<sequence>MPSVQTTFPDEFTSMRERVLDSIKMGTTEKLTRIYIRGLDRALTDLWNIFQKEYFANLQQEQPKSKHHTTVQPMPGHIVHVKTNTLLPRNHWPLGRIMSLNKSKDNTIRSAVVKCGKELLERSINQLVPLECPELHEDKSINPETLSHVPQPILPPIRPTGDTSEQMPREEVLSCSKDNTTSLAYKTNFPTTSTEVAGAPSKQMVSQSPTPV</sequence>
<reference evidence="4" key="1">
    <citation type="submission" date="2010-08" db="EMBL/GenBank/DDBJ databases">
        <authorList>
            <consortium name="Caenorhabditis japonica Sequencing Consortium"/>
            <person name="Wilson R.K."/>
        </authorList>
    </citation>
    <scope>NUCLEOTIDE SEQUENCE [LARGE SCALE GENOMIC DNA]</scope>
    <source>
        <strain evidence="4">DF5081</strain>
    </source>
</reference>
<reference evidence="3" key="2">
    <citation type="submission" date="2022-06" db="UniProtKB">
        <authorList>
            <consortium name="EnsemblMetazoa"/>
        </authorList>
    </citation>
    <scope>IDENTIFICATION</scope>
    <source>
        <strain evidence="3">DF5081</strain>
    </source>
</reference>
<dbReference type="AlphaFoldDB" id="A0A8R1IB83"/>
<evidence type="ECO:0000313" key="3">
    <source>
        <dbReference type="EnsemblMetazoa" id="CJA19299.1"/>
    </source>
</evidence>
<proteinExistence type="predicted"/>
<feature type="compositionally biased region" description="Polar residues" evidence="1">
    <location>
        <begin position="203"/>
        <end position="212"/>
    </location>
</feature>
<protein>
    <submittedName>
        <fullName evidence="3">DUF5641 domain-containing protein</fullName>
    </submittedName>
</protein>
<dbReference type="Proteomes" id="UP000005237">
    <property type="component" value="Unassembled WGS sequence"/>
</dbReference>
<evidence type="ECO:0000313" key="4">
    <source>
        <dbReference type="Proteomes" id="UP000005237"/>
    </source>
</evidence>
<accession>A0A8R1IB83</accession>
<evidence type="ECO:0000256" key="1">
    <source>
        <dbReference type="SAM" id="MobiDB-lite"/>
    </source>
</evidence>
<dbReference type="InterPro" id="IPR040676">
    <property type="entry name" value="DUF5641"/>
</dbReference>
<feature type="compositionally biased region" description="Polar residues" evidence="1">
    <location>
        <begin position="176"/>
        <end position="195"/>
    </location>
</feature>
<dbReference type="Pfam" id="PF18701">
    <property type="entry name" value="DUF5641"/>
    <property type="match status" value="1"/>
</dbReference>